<protein>
    <submittedName>
        <fullName evidence="2">Uncharacterized protein</fullName>
    </submittedName>
</protein>
<accession>A0A231H564</accession>
<name>A0A231H564_9NOCA</name>
<comment type="caution">
    <text evidence="2">The sequence shown here is derived from an EMBL/GenBank/DDBJ whole genome shotgun (WGS) entry which is preliminary data.</text>
</comment>
<feature type="transmembrane region" description="Helical" evidence="1">
    <location>
        <begin position="60"/>
        <end position="77"/>
    </location>
</feature>
<keyword evidence="3" id="KW-1185">Reference proteome</keyword>
<gene>
    <name evidence="2" type="ORF">B7C42_03567</name>
</gene>
<evidence type="ECO:0000313" key="3">
    <source>
        <dbReference type="Proteomes" id="UP000215506"/>
    </source>
</evidence>
<evidence type="ECO:0000313" key="2">
    <source>
        <dbReference type="EMBL" id="OXR44011.1"/>
    </source>
</evidence>
<proteinExistence type="predicted"/>
<dbReference type="AlphaFoldDB" id="A0A231H564"/>
<reference evidence="2 3" key="1">
    <citation type="submission" date="2017-07" db="EMBL/GenBank/DDBJ databases">
        <title>First draft Genome Sequence of Nocardia cerradoensis isolated from human infection.</title>
        <authorList>
            <person name="Carrasco G."/>
        </authorList>
    </citation>
    <scope>NUCLEOTIDE SEQUENCE [LARGE SCALE GENOMIC DNA]</scope>
    <source>
        <strain evidence="2 3">CNM20130759</strain>
    </source>
</reference>
<keyword evidence="1" id="KW-0472">Membrane</keyword>
<organism evidence="2 3">
    <name type="scientific">Nocardia cerradoensis</name>
    <dbReference type="NCBI Taxonomy" id="85688"/>
    <lineage>
        <taxon>Bacteria</taxon>
        <taxon>Bacillati</taxon>
        <taxon>Actinomycetota</taxon>
        <taxon>Actinomycetes</taxon>
        <taxon>Mycobacteriales</taxon>
        <taxon>Nocardiaceae</taxon>
        <taxon>Nocardia</taxon>
    </lineage>
</organism>
<keyword evidence="1" id="KW-1133">Transmembrane helix</keyword>
<dbReference type="EMBL" id="NGAF01000007">
    <property type="protein sequence ID" value="OXR44011.1"/>
    <property type="molecule type" value="Genomic_DNA"/>
</dbReference>
<keyword evidence="1" id="KW-0812">Transmembrane</keyword>
<sequence length="330" mass="35090">MWFRGRHAHGKDDRANARIVAGNANIGAVGDGNTQTNFYFDLTGSARAGSNRKLPRSARWASLAFVTVLVVFGAILWNPAEPSQGEVEPVTISVRTDPALQTGTDGMFALPNDVPSKPAAITPADIANLIKSQGGAKIDNYRAELILVGNSDSTAVVTGLRVHTVRYDPNPLGGTEIDVSSQGEGQPIQGCGFVDPQADSEVDSLSDQVAYCWEGHGGKYFAEHYVSLGRGEPAVFDIEVGWSGADGPAYPSVYRKVPNKVSGFGDGWIRQAPIGVYEWEFYVDVTVGGKPSSIVVDDNGAPFKLATSAPAYSAEYGLRYSTDGSSIARK</sequence>
<evidence type="ECO:0000256" key="1">
    <source>
        <dbReference type="SAM" id="Phobius"/>
    </source>
</evidence>
<dbReference type="Proteomes" id="UP000215506">
    <property type="component" value="Unassembled WGS sequence"/>
</dbReference>